<dbReference type="EMBL" id="CAJJDN010000035">
    <property type="protein sequence ID" value="CAD8076768.1"/>
    <property type="molecule type" value="Genomic_DNA"/>
</dbReference>
<comment type="caution">
    <text evidence="1">The sequence shown here is derived from an EMBL/GenBank/DDBJ whole genome shotgun (WGS) entry which is preliminary data.</text>
</comment>
<accession>A0A8S1M801</accession>
<dbReference type="Proteomes" id="UP000692954">
    <property type="component" value="Unassembled WGS sequence"/>
</dbReference>
<evidence type="ECO:0000313" key="1">
    <source>
        <dbReference type="EMBL" id="CAD8076768.1"/>
    </source>
</evidence>
<dbReference type="AlphaFoldDB" id="A0A8S1M801"/>
<name>A0A8S1M801_9CILI</name>
<evidence type="ECO:0000313" key="2">
    <source>
        <dbReference type="Proteomes" id="UP000692954"/>
    </source>
</evidence>
<proteinExistence type="predicted"/>
<protein>
    <submittedName>
        <fullName evidence="1">Uncharacterized protein</fullName>
    </submittedName>
</protein>
<gene>
    <name evidence="1" type="ORF">PSON_ATCC_30995.1.T0350159</name>
</gene>
<organism evidence="1 2">
    <name type="scientific">Paramecium sonneborni</name>
    <dbReference type="NCBI Taxonomy" id="65129"/>
    <lineage>
        <taxon>Eukaryota</taxon>
        <taxon>Sar</taxon>
        <taxon>Alveolata</taxon>
        <taxon>Ciliophora</taxon>
        <taxon>Intramacronucleata</taxon>
        <taxon>Oligohymenophorea</taxon>
        <taxon>Peniculida</taxon>
        <taxon>Parameciidae</taxon>
        <taxon>Paramecium</taxon>
    </lineage>
</organism>
<keyword evidence="2" id="KW-1185">Reference proteome</keyword>
<reference evidence="1" key="1">
    <citation type="submission" date="2021-01" db="EMBL/GenBank/DDBJ databases">
        <authorList>
            <consortium name="Genoscope - CEA"/>
            <person name="William W."/>
        </authorList>
    </citation>
    <scope>NUCLEOTIDE SEQUENCE</scope>
</reference>
<sequence>MLIQINQQLSFNIKTFQKHFNLLKLLNKELESIYFLLKKQEPSFFDFSLNLQQKIKHCQYPETQKRDLVNVQFILCGMKEEKILNLLYQYDQIGMFQFMELIQECKHDFQC</sequence>